<evidence type="ECO:0000256" key="8">
    <source>
        <dbReference type="PIRSR" id="PIRSR000185-1"/>
    </source>
</evidence>
<comment type="caution">
    <text evidence="13">The sequence shown here is derived from an EMBL/GenBank/DDBJ whole genome shotgun (WGS) entry which is preliminary data.</text>
</comment>
<feature type="binding site" evidence="9">
    <location>
        <position position="231"/>
    </location>
    <ligand>
        <name>NAD(+)</name>
        <dbReference type="ChEBI" id="CHEBI:57540"/>
    </ligand>
</feature>
<dbReference type="Gene3D" id="3.40.50.10860">
    <property type="entry name" value="Leucine Dehydrogenase, chain A, domain 1"/>
    <property type="match status" value="1"/>
</dbReference>
<dbReference type="Proteomes" id="UP000076078">
    <property type="component" value="Unassembled WGS sequence"/>
</dbReference>
<dbReference type="SUPFAM" id="SSF51735">
    <property type="entry name" value="NAD(P)-binding Rossmann-fold domains"/>
    <property type="match status" value="1"/>
</dbReference>
<feature type="binding site" evidence="9">
    <location>
        <position position="131"/>
    </location>
    <ligand>
        <name>substrate</name>
    </ligand>
</feature>
<keyword evidence="4" id="KW-0496">Mitochondrion</keyword>
<dbReference type="PANTHER" id="PTHR11606">
    <property type="entry name" value="GLUTAMATE DEHYDROGENASE"/>
    <property type="match status" value="1"/>
</dbReference>
<dbReference type="PANTHER" id="PTHR11606:SF13">
    <property type="entry name" value="GLUTAMATE DEHYDROGENASE 1, MITOCHONDRIAL"/>
    <property type="match status" value="1"/>
</dbReference>
<feature type="domain" description="Glutamate/phenylalanine/leucine/valine/L-tryptophan dehydrogenase C-terminal" evidence="12">
    <location>
        <begin position="224"/>
        <end position="503"/>
    </location>
</feature>
<dbReference type="SMART" id="SM00839">
    <property type="entry name" value="ELFV_dehydrog"/>
    <property type="match status" value="1"/>
</dbReference>
<accession>A0A151ZJM5</accession>
<evidence type="ECO:0000256" key="7">
    <source>
        <dbReference type="PIRNR" id="PIRNR000185"/>
    </source>
</evidence>
<dbReference type="InterPro" id="IPR033922">
    <property type="entry name" value="NAD_bind_Glu_DH"/>
</dbReference>
<dbReference type="InterPro" id="IPR014362">
    <property type="entry name" value="Glu_DH"/>
</dbReference>
<evidence type="ECO:0000256" key="11">
    <source>
        <dbReference type="RuleBase" id="RU004417"/>
    </source>
</evidence>
<keyword evidence="9" id="KW-0547">Nucleotide-binding</keyword>
<evidence type="ECO:0000256" key="2">
    <source>
        <dbReference type="ARBA" id="ARBA00006382"/>
    </source>
</evidence>
<dbReference type="InterPro" id="IPR036291">
    <property type="entry name" value="NAD(P)-bd_dom_sf"/>
</dbReference>
<dbReference type="CDD" id="cd01076">
    <property type="entry name" value="NAD_bind_1_Glu_DH"/>
    <property type="match status" value="1"/>
</dbReference>
<dbReference type="InterPro" id="IPR006097">
    <property type="entry name" value="Glu/Leu/Phe/Val/Trp_DH_dimer"/>
</dbReference>
<dbReference type="Gene3D" id="3.40.50.720">
    <property type="entry name" value="NAD(P)-binding Rossmann-like Domain"/>
    <property type="match status" value="1"/>
</dbReference>
<gene>
    <name evidence="13" type="ORF">DLAC_04916</name>
</gene>
<evidence type="ECO:0000256" key="6">
    <source>
        <dbReference type="ARBA" id="ARBA00048577"/>
    </source>
</evidence>
<dbReference type="PIRSF" id="PIRSF000185">
    <property type="entry name" value="Glu_DH"/>
    <property type="match status" value="1"/>
</dbReference>
<dbReference type="InterPro" id="IPR033524">
    <property type="entry name" value="Glu/Leu/Phe/Val_DH_AS"/>
</dbReference>
<dbReference type="InterPro" id="IPR006096">
    <property type="entry name" value="Glu/Leu/Phe/Val/Trp_DH_C"/>
</dbReference>
<comment type="subcellular location">
    <subcellularLocation>
        <location evidence="1">Mitochondrion</location>
    </subcellularLocation>
</comment>
<dbReference type="AlphaFoldDB" id="A0A151ZJM5"/>
<feature type="binding site" evidence="9">
    <location>
        <position position="399"/>
    </location>
    <ligand>
        <name>substrate</name>
    </ligand>
</feature>
<evidence type="ECO:0000256" key="4">
    <source>
        <dbReference type="ARBA" id="ARBA00023128"/>
    </source>
</evidence>
<feature type="binding site" evidence="9">
    <location>
        <position position="270"/>
    </location>
    <ligand>
        <name>NAD(+)</name>
        <dbReference type="ChEBI" id="CHEBI:57540"/>
    </ligand>
</feature>
<evidence type="ECO:0000256" key="10">
    <source>
        <dbReference type="PIRSR" id="PIRSR000185-3"/>
    </source>
</evidence>
<dbReference type="PROSITE" id="PS00074">
    <property type="entry name" value="GLFV_DEHYDROGENASE"/>
    <property type="match status" value="1"/>
</dbReference>
<dbReference type="Pfam" id="PF00208">
    <property type="entry name" value="ELFV_dehydrog"/>
    <property type="match status" value="1"/>
</dbReference>
<comment type="catalytic activity">
    <reaction evidence="6">
        <text>L-glutamate + NADP(+) + H2O = 2-oxoglutarate + NH4(+) + NADPH + H(+)</text>
        <dbReference type="Rhea" id="RHEA:11612"/>
        <dbReference type="ChEBI" id="CHEBI:15377"/>
        <dbReference type="ChEBI" id="CHEBI:15378"/>
        <dbReference type="ChEBI" id="CHEBI:16810"/>
        <dbReference type="ChEBI" id="CHEBI:28938"/>
        <dbReference type="ChEBI" id="CHEBI:29985"/>
        <dbReference type="ChEBI" id="CHEBI:57783"/>
        <dbReference type="ChEBI" id="CHEBI:58349"/>
        <dbReference type="EC" id="1.4.1.3"/>
    </reaction>
</comment>
<dbReference type="OrthoDB" id="6718861at2759"/>
<dbReference type="FunFam" id="3.40.50.10860:FF:000003">
    <property type="entry name" value="Glutamate dehydrogenase"/>
    <property type="match status" value="1"/>
</dbReference>
<dbReference type="EMBL" id="LODT01000023">
    <property type="protein sequence ID" value="KYQ94014.1"/>
    <property type="molecule type" value="Genomic_DNA"/>
</dbReference>
<evidence type="ECO:0000256" key="9">
    <source>
        <dbReference type="PIRSR" id="PIRSR000185-2"/>
    </source>
</evidence>
<feature type="binding site" evidence="9">
    <location>
        <position position="107"/>
    </location>
    <ligand>
        <name>substrate</name>
    </ligand>
</feature>
<dbReference type="GO" id="GO:0005739">
    <property type="term" value="C:mitochondrion"/>
    <property type="evidence" value="ECO:0007669"/>
    <property type="project" value="UniProtKB-SubCell"/>
</dbReference>
<evidence type="ECO:0000256" key="3">
    <source>
        <dbReference type="ARBA" id="ARBA00023002"/>
    </source>
</evidence>
<dbReference type="GO" id="GO:0000166">
    <property type="term" value="F:nucleotide binding"/>
    <property type="evidence" value="ECO:0007669"/>
    <property type="project" value="UniProtKB-KW"/>
</dbReference>
<dbReference type="FunFam" id="3.40.50.720:FF:000100">
    <property type="entry name" value="Glutamate dehydrogenase 1, mitochondrial"/>
    <property type="match status" value="1"/>
</dbReference>
<dbReference type="STRING" id="361077.A0A151ZJM5"/>
<keyword evidence="9" id="KW-0520">NAD</keyword>
<evidence type="ECO:0000313" key="13">
    <source>
        <dbReference type="EMBL" id="KYQ94014.1"/>
    </source>
</evidence>
<evidence type="ECO:0000256" key="1">
    <source>
        <dbReference type="ARBA" id="ARBA00004173"/>
    </source>
</evidence>
<evidence type="ECO:0000313" key="14">
    <source>
        <dbReference type="Proteomes" id="UP000076078"/>
    </source>
</evidence>
<dbReference type="SUPFAM" id="SSF53223">
    <property type="entry name" value="Aminoacid dehydrogenase-like, N-terminal domain"/>
    <property type="match status" value="1"/>
</dbReference>
<organism evidence="13 14">
    <name type="scientific">Tieghemostelium lacteum</name>
    <name type="common">Slime mold</name>
    <name type="synonym">Dictyostelium lacteum</name>
    <dbReference type="NCBI Taxonomy" id="361077"/>
    <lineage>
        <taxon>Eukaryota</taxon>
        <taxon>Amoebozoa</taxon>
        <taxon>Evosea</taxon>
        <taxon>Eumycetozoa</taxon>
        <taxon>Dictyostelia</taxon>
        <taxon>Dictyosteliales</taxon>
        <taxon>Raperosteliaceae</taxon>
        <taxon>Tieghemostelium</taxon>
    </lineage>
</organism>
<dbReference type="PRINTS" id="PR00082">
    <property type="entry name" value="GLFDHDRGNASE"/>
</dbReference>
<feature type="active site" description="Proton donor" evidence="8">
    <location>
        <position position="143"/>
    </location>
</feature>
<dbReference type="FunCoup" id="A0A151ZJM5">
    <property type="interactions" value="305"/>
</dbReference>
<protein>
    <recommendedName>
        <fullName evidence="7">Glutamate dehydrogenase</fullName>
    </recommendedName>
</protein>
<sequence length="507" mass="55864">MLSRVISKSNLTRVLVNNTTKTSTPIRSYSTQVSQHEIDNEPRFLECFKHFFDKAAGLTNLKPGVINNMKECAVVLRVEFPIKNEHGDVDIVAGYRAQHSHHRLPCKGGIRFSNEVDLQEVMALASLMTYKCAVVDVPFGGAKGGVRIDPKKYTVAQREKITRAYTLHLCQKNFIGPGIDVPAPDMGTGEQEMAWIRDTYSAFNTNDVDSMACVTGKPISAGGIRGRTEATGLGVFYGIREFLSYEEVLQKTGLTPGIKGKKIVIQGFGNVGYWAAKFFEQAGAKIIGIGEHNGSIYSEAGLNVDAVNKYRLQHGTLIDFPGATNITDAIKVLEIPCDILIPAALEKQITIGNCVDVQAKIIGEAANGPMTPRADEYLLNRGHIIIPDLLLNAGGVTVSYFEWLKNLSHVRFGRLNKKWEESSKKLLLEFVEQTVNKRLGDTERNLIIHGADEIDIVRSGLDDTMTNACAETRKTAIEKNTDYRSAALYNAIMKIKAVYESSGNLFS</sequence>
<dbReference type="InParanoid" id="A0A151ZJM5"/>
<dbReference type="InterPro" id="IPR046346">
    <property type="entry name" value="Aminoacid_DH-like_N_sf"/>
</dbReference>
<comment type="catalytic activity">
    <reaction evidence="5">
        <text>L-glutamate + NAD(+) + H2O = 2-oxoglutarate + NH4(+) + NADH + H(+)</text>
        <dbReference type="Rhea" id="RHEA:15133"/>
        <dbReference type="ChEBI" id="CHEBI:15377"/>
        <dbReference type="ChEBI" id="CHEBI:15378"/>
        <dbReference type="ChEBI" id="CHEBI:16810"/>
        <dbReference type="ChEBI" id="CHEBI:28938"/>
        <dbReference type="ChEBI" id="CHEBI:29985"/>
        <dbReference type="ChEBI" id="CHEBI:57540"/>
        <dbReference type="ChEBI" id="CHEBI:57945"/>
        <dbReference type="EC" id="1.4.1.3"/>
    </reaction>
</comment>
<keyword evidence="3 7" id="KW-0560">Oxidoreductase</keyword>
<dbReference type="InterPro" id="IPR006095">
    <property type="entry name" value="Glu/Leu/Phe/Val/Trp_DH"/>
</dbReference>
<reference evidence="13 14" key="1">
    <citation type="submission" date="2015-12" db="EMBL/GenBank/DDBJ databases">
        <title>Dictyostelia acquired genes for synthesis and detection of signals that induce cell-type specialization by lateral gene transfer from prokaryotes.</title>
        <authorList>
            <person name="Gloeckner G."/>
            <person name="Schaap P."/>
        </authorList>
    </citation>
    <scope>NUCLEOTIDE SEQUENCE [LARGE SCALE GENOMIC DNA]</scope>
    <source>
        <strain evidence="13 14">TK</strain>
    </source>
</reference>
<name>A0A151ZJM5_TIELA</name>
<dbReference type="OMA" id="WMVYKCA"/>
<evidence type="ECO:0000256" key="5">
    <source>
        <dbReference type="ARBA" id="ARBA00047867"/>
    </source>
</evidence>
<keyword evidence="14" id="KW-1185">Reference proteome</keyword>
<feature type="site" description="Important for catalysis" evidence="10">
    <location>
        <position position="185"/>
    </location>
</feature>
<dbReference type="GO" id="GO:0006538">
    <property type="term" value="P:L-glutamate catabolic process"/>
    <property type="evidence" value="ECO:0007669"/>
    <property type="project" value="TreeGrafter"/>
</dbReference>
<dbReference type="Pfam" id="PF02812">
    <property type="entry name" value="ELFV_dehydrog_N"/>
    <property type="match status" value="1"/>
</dbReference>
<comment type="similarity">
    <text evidence="2 7 11">Belongs to the Glu/Leu/Phe/Val dehydrogenases family.</text>
</comment>
<evidence type="ECO:0000259" key="12">
    <source>
        <dbReference type="SMART" id="SM00839"/>
    </source>
</evidence>
<proteinExistence type="inferred from homology"/>
<dbReference type="GO" id="GO:0004352">
    <property type="term" value="F:glutamate dehydrogenase (NAD+) activity"/>
    <property type="evidence" value="ECO:0007669"/>
    <property type="project" value="TreeGrafter"/>
</dbReference>